<dbReference type="InterPro" id="IPR000683">
    <property type="entry name" value="Gfo/Idh/MocA-like_OxRdtase_N"/>
</dbReference>
<dbReference type="RefSeq" id="WP_281353504.1">
    <property type="nucleotide sequence ID" value="NZ_WLZY01000003.1"/>
</dbReference>
<organism evidence="3 4">
    <name type="scientific">Phytoactinopolyspora mesophila</name>
    <dbReference type="NCBI Taxonomy" id="2650750"/>
    <lineage>
        <taxon>Bacteria</taxon>
        <taxon>Bacillati</taxon>
        <taxon>Actinomycetota</taxon>
        <taxon>Actinomycetes</taxon>
        <taxon>Jiangellales</taxon>
        <taxon>Jiangellaceae</taxon>
        <taxon>Phytoactinopolyspora</taxon>
    </lineage>
</organism>
<dbReference type="InterPro" id="IPR036291">
    <property type="entry name" value="NAD(P)-bd_dom_sf"/>
</dbReference>
<dbReference type="Proteomes" id="UP000460435">
    <property type="component" value="Unassembled WGS sequence"/>
</dbReference>
<evidence type="ECO:0000259" key="2">
    <source>
        <dbReference type="Pfam" id="PF22725"/>
    </source>
</evidence>
<evidence type="ECO:0000313" key="4">
    <source>
        <dbReference type="Proteomes" id="UP000460435"/>
    </source>
</evidence>
<feature type="domain" description="GFO/IDH/MocA-like oxidoreductase" evidence="2">
    <location>
        <begin position="157"/>
        <end position="276"/>
    </location>
</feature>
<comment type="caution">
    <text evidence="3">The sequence shown here is derived from an EMBL/GenBank/DDBJ whole genome shotgun (WGS) entry which is preliminary data.</text>
</comment>
<name>A0A7K3M2G6_9ACTN</name>
<dbReference type="Gene3D" id="3.30.360.10">
    <property type="entry name" value="Dihydrodipicolinate Reductase, domain 2"/>
    <property type="match status" value="1"/>
</dbReference>
<proteinExistence type="predicted"/>
<gene>
    <name evidence="3" type="ORF">F7O44_10230</name>
</gene>
<dbReference type="InterPro" id="IPR051450">
    <property type="entry name" value="Gfo/Idh/MocA_Oxidoreductases"/>
</dbReference>
<dbReference type="SUPFAM" id="SSF55347">
    <property type="entry name" value="Glyceraldehyde-3-phosphate dehydrogenase-like, C-terminal domain"/>
    <property type="match status" value="1"/>
</dbReference>
<dbReference type="AlphaFoldDB" id="A0A7K3M2G6"/>
<dbReference type="PANTHER" id="PTHR43377">
    <property type="entry name" value="BILIVERDIN REDUCTASE A"/>
    <property type="match status" value="1"/>
</dbReference>
<dbReference type="Gene3D" id="3.40.50.720">
    <property type="entry name" value="NAD(P)-binding Rossmann-like Domain"/>
    <property type="match status" value="1"/>
</dbReference>
<protein>
    <submittedName>
        <fullName evidence="3">Gfo/Idh/MocA family oxidoreductase</fullName>
    </submittedName>
</protein>
<dbReference type="Pfam" id="PF22725">
    <property type="entry name" value="GFO_IDH_MocA_C3"/>
    <property type="match status" value="1"/>
</dbReference>
<dbReference type="InterPro" id="IPR055170">
    <property type="entry name" value="GFO_IDH_MocA-like_dom"/>
</dbReference>
<dbReference type="PANTHER" id="PTHR43377:SF1">
    <property type="entry name" value="BILIVERDIN REDUCTASE A"/>
    <property type="match status" value="1"/>
</dbReference>
<accession>A0A7K3M2G6</accession>
<dbReference type="SUPFAM" id="SSF51735">
    <property type="entry name" value="NAD(P)-binding Rossmann-fold domains"/>
    <property type="match status" value="1"/>
</dbReference>
<keyword evidence="4" id="KW-1185">Reference proteome</keyword>
<evidence type="ECO:0000313" key="3">
    <source>
        <dbReference type="EMBL" id="NDL57449.1"/>
    </source>
</evidence>
<dbReference type="GO" id="GO:0000166">
    <property type="term" value="F:nucleotide binding"/>
    <property type="evidence" value="ECO:0007669"/>
    <property type="project" value="InterPro"/>
</dbReference>
<dbReference type="Pfam" id="PF01408">
    <property type="entry name" value="GFO_IDH_MocA"/>
    <property type="match status" value="1"/>
</dbReference>
<dbReference type="EMBL" id="WLZY01000003">
    <property type="protein sequence ID" value="NDL57449.1"/>
    <property type="molecule type" value="Genomic_DNA"/>
</dbReference>
<sequence length="359" mass="37923">MCTEDELCLAKKWSIGLVSRGNALPGGSTRGRPMSGIRIGLIGAGGIATRHLPAWLSLGAEVVVYSERGARELTERFGGTAVASLDELLECCDVVDVVTPTPVHRVCAETALRAGKDVICEKPLARHHDDAVAMARLADQEGRQLLPAHVVRFRAEYAAMRAAVHEGRIGVPAVARYSRTAPFPAWSSWFADPQESGGVVLDLLIHDLDIAHWVCGEVTEVYAVTSQAQHQGTPTATAHAVLTHANGAISHVTGTWGAPGIRLTTSYHVSGTHGVLSFDSAAEHTIRLNTPDGAGAPDVRAGGDPFLGELREFSRAIGGGPPARLNARDGIIAVDLALAALESIRTGKAVPFLTWNGGW</sequence>
<feature type="domain" description="Gfo/Idh/MocA-like oxidoreductase N-terminal" evidence="1">
    <location>
        <begin position="37"/>
        <end position="148"/>
    </location>
</feature>
<reference evidence="3 4" key="1">
    <citation type="submission" date="2019-11" db="EMBL/GenBank/DDBJ databases">
        <authorList>
            <person name="Li X.-J."/>
            <person name="Feng X.-M."/>
        </authorList>
    </citation>
    <scope>NUCLEOTIDE SEQUENCE [LARGE SCALE GENOMIC DNA]</scope>
    <source>
        <strain evidence="3 4">XMNu-373</strain>
    </source>
</reference>
<evidence type="ECO:0000259" key="1">
    <source>
        <dbReference type="Pfam" id="PF01408"/>
    </source>
</evidence>